<dbReference type="SUPFAM" id="SSF103190">
    <property type="entry name" value="Sensory domain-like"/>
    <property type="match status" value="1"/>
</dbReference>
<keyword evidence="3 6" id="KW-0812">Transmembrane</keyword>
<dbReference type="InterPro" id="IPR029151">
    <property type="entry name" value="Sensor-like_sf"/>
</dbReference>
<dbReference type="SMART" id="SM00267">
    <property type="entry name" value="GGDEF"/>
    <property type="match status" value="1"/>
</dbReference>
<dbReference type="InterPro" id="IPR050469">
    <property type="entry name" value="Diguanylate_Cyclase"/>
</dbReference>
<dbReference type="HOGENOM" id="CLU_437881_0_0_9"/>
<reference evidence="8 9" key="1">
    <citation type="journal article" date="2010" name="PLoS ONE">
        <title>The glycobiome of the rumen bacterium Butyrivibrio proteoclasticus B316(T) highlights adaptation to a polysaccharide-rich environment.</title>
        <authorList>
            <person name="Kelly W.J."/>
            <person name="Leahy S.C."/>
            <person name="Altermann E."/>
            <person name="Yeoman C.J."/>
            <person name="Dunne J.C."/>
            <person name="Kong Z."/>
            <person name="Pacheco D.M."/>
            <person name="Li D."/>
            <person name="Noel S.J."/>
            <person name="Moon C.D."/>
            <person name="Cookson A.L."/>
            <person name="Attwood G.T."/>
        </authorList>
    </citation>
    <scope>NUCLEOTIDE SEQUENCE [LARGE SCALE GENOMIC DNA]</scope>
    <source>
        <strain evidence="9">ATCC 51982 / DSM 14932 / B316</strain>
    </source>
</reference>
<dbReference type="InterPro" id="IPR000160">
    <property type="entry name" value="GGDEF_dom"/>
</dbReference>
<evidence type="ECO:0000256" key="1">
    <source>
        <dbReference type="ARBA" id="ARBA00004651"/>
    </source>
</evidence>
<dbReference type="InterPro" id="IPR033479">
    <property type="entry name" value="dCache_1"/>
</dbReference>
<dbReference type="InterPro" id="IPR029787">
    <property type="entry name" value="Nucleotide_cyclase"/>
</dbReference>
<dbReference type="SUPFAM" id="SSF55073">
    <property type="entry name" value="Nucleotide cyclase"/>
    <property type="match status" value="1"/>
</dbReference>
<proteinExistence type="predicted"/>
<organism evidence="8 9">
    <name type="scientific">Butyrivibrio proteoclasticus (strain ATCC 51982 / DSM 14932 / B316)</name>
    <name type="common">Clostridium proteoclasticum</name>
    <dbReference type="NCBI Taxonomy" id="515622"/>
    <lineage>
        <taxon>Bacteria</taxon>
        <taxon>Bacillati</taxon>
        <taxon>Bacillota</taxon>
        <taxon>Clostridia</taxon>
        <taxon>Lachnospirales</taxon>
        <taxon>Lachnospiraceae</taxon>
        <taxon>Butyrivibrio</taxon>
    </lineage>
</organism>
<evidence type="ECO:0000256" key="6">
    <source>
        <dbReference type="SAM" id="Phobius"/>
    </source>
</evidence>
<dbReference type="Gene3D" id="3.30.70.270">
    <property type="match status" value="1"/>
</dbReference>
<evidence type="ECO:0000256" key="5">
    <source>
        <dbReference type="ARBA" id="ARBA00023136"/>
    </source>
</evidence>
<dbReference type="PANTHER" id="PTHR45138">
    <property type="entry name" value="REGULATORY COMPONENTS OF SENSORY TRANSDUCTION SYSTEM"/>
    <property type="match status" value="1"/>
</dbReference>
<keyword evidence="4 6" id="KW-1133">Transmembrane helix</keyword>
<dbReference type="NCBIfam" id="TIGR00254">
    <property type="entry name" value="GGDEF"/>
    <property type="match status" value="1"/>
</dbReference>
<dbReference type="GO" id="GO:0052621">
    <property type="term" value="F:diguanylate cyclase activity"/>
    <property type="evidence" value="ECO:0007669"/>
    <property type="project" value="TreeGrafter"/>
</dbReference>
<sequence>MGDRLTIIRRQLKRAGARAIIILIVVPLLFCVIAAIILRNFLNDYYEMIHYEDTIKASDLAEDFNPYLNAVSILVESAAEGAEYLVAKRADYDEIHKYLEDISSRRSSTIFNDTDGIYGSINGVYNDGYNWTPYEGYDPRERIWYQEAIEAGGRSVMVEPYVDARTGDIIVTVAKALSDGKDVVAADINLGNFQALTEKLADEYNNHEVMVMDKEGYVITSSFADELGENYAIASSADRVSFYNNWNNSNGKSFVTNWEDKKYLVSYQPIEFGWTAFTIADVDSLYRTLENFTYICIIVIIVIAFAIIVIIFEMTSRRVRADNDLESLKAIANIYTSLHKINFDEDTFEQIMCHNYMANAAIGDVRSEPQKMGFKIASLVTEQRSLDDMMEFVDFSTLNTRLEGKDTIAIEFLGYEHLWHRARFIVVDRHPDRTIKTALFAVELIDDEKRYRDELQYLAETDQLTGITNRGSGEKKIKKIMRLGKGGMFVLFDVDKFKSINDTFGHETGDLVLIAIADKMKHSFREKDIIMRLGGDEFAAFVPGICNRDEGEPVVSRFIEAIESINIPETEGRKINVSVGVAFYQVDDTYGFDELYKRADGCSYESKKTQGCTVTFYTKWFEEQ</sequence>
<evidence type="ECO:0000259" key="7">
    <source>
        <dbReference type="PROSITE" id="PS50887"/>
    </source>
</evidence>
<dbReference type="InterPro" id="IPR043128">
    <property type="entry name" value="Rev_trsase/Diguanyl_cyclase"/>
</dbReference>
<comment type="subcellular location">
    <subcellularLocation>
        <location evidence="1">Cell membrane</location>
        <topology evidence="1">Multi-pass membrane protein</topology>
    </subcellularLocation>
</comment>
<evidence type="ECO:0000313" key="9">
    <source>
        <dbReference type="Proteomes" id="UP000001299"/>
    </source>
</evidence>
<dbReference type="PANTHER" id="PTHR45138:SF9">
    <property type="entry name" value="DIGUANYLATE CYCLASE DGCM-RELATED"/>
    <property type="match status" value="1"/>
</dbReference>
<dbReference type="AlphaFoldDB" id="E0RVK4"/>
<dbReference type="EMBL" id="CP001810">
    <property type="protein sequence ID" value="ADL34853.1"/>
    <property type="molecule type" value="Genomic_DNA"/>
</dbReference>
<gene>
    <name evidence="8" type="ordered locus">bpr_I2120</name>
</gene>
<dbReference type="CDD" id="cd12913">
    <property type="entry name" value="PDC1_MCP_like"/>
    <property type="match status" value="1"/>
</dbReference>
<feature type="domain" description="GGDEF" evidence="7">
    <location>
        <begin position="485"/>
        <end position="619"/>
    </location>
</feature>
<name>E0RVK4_BUTPB</name>
<evidence type="ECO:0000313" key="8">
    <source>
        <dbReference type="EMBL" id="ADL34853.1"/>
    </source>
</evidence>
<feature type="transmembrane region" description="Helical" evidence="6">
    <location>
        <begin position="292"/>
        <end position="312"/>
    </location>
</feature>
<dbReference type="Pfam" id="PF02743">
    <property type="entry name" value="dCache_1"/>
    <property type="match status" value="1"/>
</dbReference>
<keyword evidence="5 6" id="KW-0472">Membrane</keyword>
<feature type="transmembrane region" description="Helical" evidence="6">
    <location>
        <begin position="20"/>
        <end position="42"/>
    </location>
</feature>
<evidence type="ECO:0000256" key="4">
    <source>
        <dbReference type="ARBA" id="ARBA00022989"/>
    </source>
</evidence>
<dbReference type="CDD" id="cd01949">
    <property type="entry name" value="GGDEF"/>
    <property type="match status" value="1"/>
</dbReference>
<evidence type="ECO:0000256" key="3">
    <source>
        <dbReference type="ARBA" id="ARBA00022692"/>
    </source>
</evidence>
<dbReference type="Proteomes" id="UP000001299">
    <property type="component" value="Chromosome 1"/>
</dbReference>
<dbReference type="GO" id="GO:0005886">
    <property type="term" value="C:plasma membrane"/>
    <property type="evidence" value="ECO:0007669"/>
    <property type="project" value="UniProtKB-SubCell"/>
</dbReference>
<dbReference type="eggNOG" id="COG2199">
    <property type="taxonomic scope" value="Bacteria"/>
</dbReference>
<keyword evidence="2" id="KW-1003">Cell membrane</keyword>
<dbReference type="Gene3D" id="3.30.450.20">
    <property type="entry name" value="PAS domain"/>
    <property type="match status" value="2"/>
</dbReference>
<dbReference type="Pfam" id="PF00990">
    <property type="entry name" value="GGDEF"/>
    <property type="match status" value="1"/>
</dbReference>
<dbReference type="STRING" id="515622.bpr_I2120"/>
<dbReference type="RefSeq" id="WP_013281507.1">
    <property type="nucleotide sequence ID" value="NC_014387.1"/>
</dbReference>
<evidence type="ECO:0000256" key="2">
    <source>
        <dbReference type="ARBA" id="ARBA00022475"/>
    </source>
</evidence>
<accession>E0RVK4</accession>
<dbReference type="KEGG" id="bpb:bpr_I2120"/>
<protein>
    <submittedName>
        <fullName evidence="8">GGDEF/cache domain-containing protein</fullName>
    </submittedName>
</protein>
<keyword evidence="9" id="KW-1185">Reference proteome</keyword>
<dbReference type="PROSITE" id="PS50887">
    <property type="entry name" value="GGDEF"/>
    <property type="match status" value="1"/>
</dbReference>